<evidence type="ECO:0000313" key="2">
    <source>
        <dbReference type="Proteomes" id="UP000683360"/>
    </source>
</evidence>
<gene>
    <name evidence="1" type="ORF">MEDL_27288</name>
</gene>
<keyword evidence="2" id="KW-1185">Reference proteome</keyword>
<dbReference type="SUPFAM" id="SSF56399">
    <property type="entry name" value="ADP-ribosylation"/>
    <property type="match status" value="1"/>
</dbReference>
<proteinExistence type="predicted"/>
<evidence type="ECO:0000313" key="1">
    <source>
        <dbReference type="EMBL" id="CAG2213323.1"/>
    </source>
</evidence>
<comment type="caution">
    <text evidence="1">The sequence shown here is derived from an EMBL/GenBank/DDBJ whole genome shotgun (WGS) entry which is preliminary data.</text>
</comment>
<name>A0A8S3S4P2_MYTED</name>
<sequence length="557" mass="63214">MTAVDVNKTTPYNIIADFDVNKTTPCNIIADFDVNKTTPCNIIADFDVNKTTPCNIIVDFDENKTTPCNIIADFVDVNKTTPCNIIADFDVNKTTSCNIIADFDVNKTTSCNIITAFDVNKTTPCNIIAYFDVNKTTPCNIIADFDVNKTTPCNTIANVNKTTSCNIIADQCILEQKRIKKVDPTPRPRPRLPGYDLQKDHADIISMFSGARKGNYKKIWTVLTKKPYLINVIPRDESYALLHYATRQNNSMAVHKLVNYNSCDVKVQSVPNAKNKHQGGKIPEQLALDKNIKKFLHNFTEKMMQERFGSKTVFYTTKAKGEKFNKYGPPLLLLALSTFKKTFLGKTKTSSKFQSLLNCTFQSASKNFKNISNLILVNLYDFDNGTADILNVTSKTDFFASIVKLYTSRTLYVNVNTALKRQALFDYKKYRPRGRALRFGPYALMLQAVLMYWTDLKPYDGVTYRGFQVNVTNQYHVKTKFVYLNFMVTTDNETRADEYAGAHGSILVISNTRHCHVQPRDITRYSYYPNDRQYLYPSGSEFVVTANDGRNVNLSCI</sequence>
<dbReference type="Proteomes" id="UP000683360">
    <property type="component" value="Unassembled WGS sequence"/>
</dbReference>
<accession>A0A8S3S4P2</accession>
<dbReference type="AlphaFoldDB" id="A0A8S3S4P2"/>
<organism evidence="1 2">
    <name type="scientific">Mytilus edulis</name>
    <name type="common">Blue mussel</name>
    <dbReference type="NCBI Taxonomy" id="6550"/>
    <lineage>
        <taxon>Eukaryota</taxon>
        <taxon>Metazoa</taxon>
        <taxon>Spiralia</taxon>
        <taxon>Lophotrochozoa</taxon>
        <taxon>Mollusca</taxon>
        <taxon>Bivalvia</taxon>
        <taxon>Autobranchia</taxon>
        <taxon>Pteriomorphia</taxon>
        <taxon>Mytilida</taxon>
        <taxon>Mytiloidea</taxon>
        <taxon>Mytilidae</taxon>
        <taxon>Mytilinae</taxon>
        <taxon>Mytilus</taxon>
    </lineage>
</organism>
<protein>
    <recommendedName>
        <fullName evidence="3">NAD(P)(+)--arginine ADP-ribosyltransferase</fullName>
    </recommendedName>
</protein>
<dbReference type="Gene3D" id="3.90.176.10">
    <property type="entry name" value="Toxin ADP-ribosyltransferase, Chain A, domain 1"/>
    <property type="match status" value="1"/>
</dbReference>
<reference evidence="1" key="1">
    <citation type="submission" date="2021-03" db="EMBL/GenBank/DDBJ databases">
        <authorList>
            <person name="Bekaert M."/>
        </authorList>
    </citation>
    <scope>NUCLEOTIDE SEQUENCE</scope>
</reference>
<evidence type="ECO:0008006" key="3">
    <source>
        <dbReference type="Google" id="ProtNLM"/>
    </source>
</evidence>
<dbReference type="EMBL" id="CAJPWZ010001349">
    <property type="protein sequence ID" value="CAG2213323.1"/>
    <property type="molecule type" value="Genomic_DNA"/>
</dbReference>